<protein>
    <recommendedName>
        <fullName evidence="4">YD repeat-containing protein</fullName>
    </recommendedName>
</protein>
<gene>
    <name evidence="2" type="ORF">K0O23_17480</name>
</gene>
<accession>A0ABS7CYV6</accession>
<name>A0ABS7CYV6_9BACT</name>
<evidence type="ECO:0008006" key="4">
    <source>
        <dbReference type="Google" id="ProtNLM"/>
    </source>
</evidence>
<dbReference type="Proteomes" id="UP000813018">
    <property type="component" value="Unassembled WGS sequence"/>
</dbReference>
<feature type="signal peptide" evidence="1">
    <location>
        <begin position="1"/>
        <end position="20"/>
    </location>
</feature>
<dbReference type="Gene3D" id="2.180.10.10">
    <property type="entry name" value="RHS repeat-associated core"/>
    <property type="match status" value="1"/>
</dbReference>
<comment type="caution">
    <text evidence="2">The sequence shown here is derived from an EMBL/GenBank/DDBJ whole genome shotgun (WGS) entry which is preliminary data.</text>
</comment>
<evidence type="ECO:0000256" key="1">
    <source>
        <dbReference type="SAM" id="SignalP"/>
    </source>
</evidence>
<dbReference type="PROSITE" id="PS51257">
    <property type="entry name" value="PROKAR_LIPOPROTEIN"/>
    <property type="match status" value="1"/>
</dbReference>
<organism evidence="2 3">
    <name type="scientific">Pontibacter aydingkolensis</name>
    <dbReference type="NCBI Taxonomy" id="1911536"/>
    <lineage>
        <taxon>Bacteria</taxon>
        <taxon>Pseudomonadati</taxon>
        <taxon>Bacteroidota</taxon>
        <taxon>Cytophagia</taxon>
        <taxon>Cytophagales</taxon>
        <taxon>Hymenobacteraceae</taxon>
        <taxon>Pontibacter</taxon>
    </lineage>
</organism>
<proteinExistence type="predicted"/>
<dbReference type="EMBL" id="JAHYXK010000021">
    <property type="protein sequence ID" value="MBW7468871.1"/>
    <property type="molecule type" value="Genomic_DNA"/>
</dbReference>
<reference evidence="2 3" key="1">
    <citation type="journal article" date="2016" name="Int. J. Syst. Evol. Microbiol.">
        <title>Pontibacter aydingkolensis sp. nov., isolated from soil of a salt lake.</title>
        <authorList>
            <person name="Osman G."/>
            <person name="Zhang T."/>
            <person name="Lou K."/>
            <person name="Gao Y."/>
            <person name="Chang W."/>
            <person name="Lin Q."/>
            <person name="Yang H.M."/>
            <person name="Huo X.D."/>
            <person name="Wang N."/>
        </authorList>
    </citation>
    <scope>NUCLEOTIDE SEQUENCE [LARGE SCALE GENOMIC DNA]</scope>
    <source>
        <strain evidence="2 3">KACC 19255</strain>
    </source>
</reference>
<sequence length="266" mass="29901">MKLKNRFLPAMLLFGVVALSSCEKSEQESVTPELQQSTISQVLAESSKVTSYNFAGQVVTQINHYDKESGELESFEKFERDAKGKLTKVTTHAGTNQSLLSEQVYTYATDGTLEKTTSTYYNNSKVEYSTYATYSYKEDKTLEKKSVFEGTGDKAKAKSYTTYEALPNGNYTEEKQHVIDDKGKAKLFSTTTYSYDSNHNPFYEFAEPGTASSPNNIIAANTTVNGTGKSYKYTYSYTYDKAGYPLTQTVVKPNGKRETYTYMYTK</sequence>
<evidence type="ECO:0000313" key="2">
    <source>
        <dbReference type="EMBL" id="MBW7468871.1"/>
    </source>
</evidence>
<feature type="chain" id="PRO_5047409306" description="YD repeat-containing protein" evidence="1">
    <location>
        <begin position="21"/>
        <end position="266"/>
    </location>
</feature>
<keyword evidence="3" id="KW-1185">Reference proteome</keyword>
<dbReference type="RefSeq" id="WP_354353825.1">
    <property type="nucleotide sequence ID" value="NZ_JBEPLK010000025.1"/>
</dbReference>
<keyword evidence="1" id="KW-0732">Signal</keyword>
<evidence type="ECO:0000313" key="3">
    <source>
        <dbReference type="Proteomes" id="UP000813018"/>
    </source>
</evidence>